<feature type="compositionally biased region" description="Polar residues" evidence="2">
    <location>
        <begin position="134"/>
        <end position="150"/>
    </location>
</feature>
<dbReference type="GO" id="GO:0005815">
    <property type="term" value="C:microtubule organizing center"/>
    <property type="evidence" value="ECO:0007669"/>
    <property type="project" value="TreeGrafter"/>
</dbReference>
<feature type="coiled-coil region" evidence="1">
    <location>
        <begin position="738"/>
        <end position="772"/>
    </location>
</feature>
<evidence type="ECO:0000313" key="4">
    <source>
        <dbReference type="Proteomes" id="UP000738359"/>
    </source>
</evidence>
<feature type="region of interest" description="Disordered" evidence="2">
    <location>
        <begin position="1"/>
        <end position="91"/>
    </location>
</feature>
<dbReference type="OrthoDB" id="2416276at2759"/>
<sequence length="963" mass="106768">MIHSLYASPKLAVSQQRKQASLPGSPSEDRHHGNHLISPLFIDNMPGPWKSDSGDSTARSSTRKLRPSSSMIIEDASPPLPWQESNHRFESGESLDASQRFGMDAISGGAFAMPANEEPVSYSQHLPPVPDTPVDTNNHGSLNAAQSLNHPTEPKKKRWGPKSQTAASEHAIADAVPLTISGLENTRPSNVTDATVDAQPTFLQYDTPAGELTPAIEPITAQSMQKPSKDSRTKSSAFGLRTLSESSTGIVSGLTSLKNSIMIPALPSAFKGSRTNGSQPNSLAASQSSLLDFVTEDPPQPSSSASSSVFGSPSLFRSVVLGSGSEYELTGRGSEVNNLILERGHDSGAGVAHPRGRRSNVEHGSSRRFSSSSSSHRQQQQPPRRRRMDSQNSAAKALSLLESEFQQLIRRQGQLSAHKIELSKELLSLYSRRNINERRQEEAAQKEQFEDAAAVATTIAHVHERISKLEGIYSDVDRSLWACKKRQDELARSITEMHQAVMLEAEDLRQTKEKEREESLAEAKMMRENVLNAILTGREALEKEKSDLALGQDFLGKDEAELQERMQEETKAEQDEVDELLEKREAVRNEIKELRRKLEELDEQDKDLSRSIGTLQQKIRSIGEQFDGKVRDVAREKRKLEGRVAEMRQKSAFLDKQESNAQKAAHQVEAVHEEMTKAIQSIIVQKSRLESVHQLFESELSVIQKLRLEEEMFREKEAGWVMRANSLDEDLRKSEARISDWTSKMAANQKTVQELEQEMQAAEKRISMSEALKVLSVQRRDFKQAAQCSNEIAKGREAIIQQKQELEQLLAVMTGPTQVRLDELQSEHETLKTFVKGEEAALFKDIQSVTSATLLRLNAFVATSSSVQAGGAGVATEAEGSEQASGEGESLKLSRILLEEMVAEIESMREVSRIRFGREETVPVSDSVQQEQQQGSSSVIPTAQEDAHGVDKDADEEKRHTCH</sequence>
<feature type="region of interest" description="Disordered" evidence="2">
    <location>
        <begin position="119"/>
        <end position="169"/>
    </location>
</feature>
<evidence type="ECO:0000256" key="1">
    <source>
        <dbReference type="SAM" id="Coils"/>
    </source>
</evidence>
<accession>A0A9P6IUF6</accession>
<dbReference type="PANTHER" id="PTHR14332:SF3">
    <property type="entry name" value="DISRUPTED IN SCHIZOPHRENIA 1 PROTEIN"/>
    <property type="match status" value="1"/>
</dbReference>
<feature type="compositionally biased region" description="Basic and acidic residues" evidence="2">
    <location>
        <begin position="945"/>
        <end position="963"/>
    </location>
</feature>
<dbReference type="GO" id="GO:0005874">
    <property type="term" value="C:microtubule"/>
    <property type="evidence" value="ECO:0007669"/>
    <property type="project" value="TreeGrafter"/>
</dbReference>
<protein>
    <submittedName>
        <fullName evidence="3">Uncharacterized protein</fullName>
    </submittedName>
</protein>
<feature type="coiled-coil region" evidence="1">
    <location>
        <begin position="563"/>
        <end position="674"/>
    </location>
</feature>
<feature type="region of interest" description="Disordered" evidence="2">
    <location>
        <begin position="345"/>
        <end position="393"/>
    </location>
</feature>
<keyword evidence="1" id="KW-0175">Coiled coil</keyword>
<proteinExistence type="predicted"/>
<feature type="compositionally biased region" description="Low complexity" evidence="2">
    <location>
        <begin position="367"/>
        <end position="382"/>
    </location>
</feature>
<name>A0A9P6IUF6_MORAP</name>
<reference evidence="3" key="1">
    <citation type="journal article" date="2020" name="Fungal Divers.">
        <title>Resolving the Mortierellaceae phylogeny through synthesis of multi-gene phylogenetics and phylogenomics.</title>
        <authorList>
            <person name="Vandepol N."/>
            <person name="Liber J."/>
            <person name="Desiro A."/>
            <person name="Na H."/>
            <person name="Kennedy M."/>
            <person name="Barry K."/>
            <person name="Grigoriev I.V."/>
            <person name="Miller A.N."/>
            <person name="O'Donnell K."/>
            <person name="Stajich J.E."/>
            <person name="Bonito G."/>
        </authorList>
    </citation>
    <scope>NUCLEOTIDE SEQUENCE</scope>
    <source>
        <strain evidence="3">CK1249</strain>
    </source>
</reference>
<dbReference type="Proteomes" id="UP000738359">
    <property type="component" value="Unassembled WGS sequence"/>
</dbReference>
<keyword evidence="4" id="KW-1185">Reference proteome</keyword>
<dbReference type="InterPro" id="IPR026081">
    <property type="entry name" value="DISC1"/>
</dbReference>
<gene>
    <name evidence="3" type="ORF">BGZ70_002269</name>
</gene>
<feature type="region of interest" description="Disordered" evidence="2">
    <location>
        <begin position="915"/>
        <end position="963"/>
    </location>
</feature>
<feature type="compositionally biased region" description="Polar residues" evidence="2">
    <location>
        <begin position="13"/>
        <end position="24"/>
    </location>
</feature>
<dbReference type="EMBL" id="JAAAHY010001543">
    <property type="protein sequence ID" value="KAF9948327.1"/>
    <property type="molecule type" value="Genomic_DNA"/>
</dbReference>
<dbReference type="AlphaFoldDB" id="A0A9P6IUF6"/>
<dbReference type="PANTHER" id="PTHR14332">
    <property type="entry name" value="DISRUPTED IN SCHIZOPHRENIA 1 PROTEIN"/>
    <property type="match status" value="1"/>
</dbReference>
<organism evidence="3 4">
    <name type="scientific">Mortierella alpina</name>
    <name type="common">Oleaginous fungus</name>
    <name type="synonym">Mortierella renispora</name>
    <dbReference type="NCBI Taxonomy" id="64518"/>
    <lineage>
        <taxon>Eukaryota</taxon>
        <taxon>Fungi</taxon>
        <taxon>Fungi incertae sedis</taxon>
        <taxon>Mucoromycota</taxon>
        <taxon>Mortierellomycotina</taxon>
        <taxon>Mortierellomycetes</taxon>
        <taxon>Mortierellales</taxon>
        <taxon>Mortierellaceae</taxon>
        <taxon>Mortierella</taxon>
    </lineage>
</organism>
<evidence type="ECO:0000256" key="2">
    <source>
        <dbReference type="SAM" id="MobiDB-lite"/>
    </source>
</evidence>
<feature type="coiled-coil region" evidence="1">
    <location>
        <begin position="498"/>
        <end position="529"/>
    </location>
</feature>
<dbReference type="GO" id="GO:0045111">
    <property type="term" value="C:intermediate filament cytoskeleton"/>
    <property type="evidence" value="ECO:0007669"/>
    <property type="project" value="TreeGrafter"/>
</dbReference>
<feature type="compositionally biased region" description="Low complexity" evidence="2">
    <location>
        <begin position="922"/>
        <end position="939"/>
    </location>
</feature>
<evidence type="ECO:0000313" key="3">
    <source>
        <dbReference type="EMBL" id="KAF9948327.1"/>
    </source>
</evidence>
<comment type="caution">
    <text evidence="3">The sequence shown here is derived from an EMBL/GenBank/DDBJ whole genome shotgun (WGS) entry which is preliminary data.</text>
</comment>